<evidence type="ECO:0000313" key="2">
    <source>
        <dbReference type="EMBL" id="GIZ04104.1"/>
    </source>
</evidence>
<dbReference type="AlphaFoldDB" id="A0AAV4YD11"/>
<sequence length="149" mass="16739">MPQQLMYGTLFLSINMWGIMPQQSMYGALCLSNQCIRHYSSANGSSYHSTYRNRDHVFEERNDDIEFGQKLPIGAAVNKDVIGPAIEEERDILPPPSEEQPAARDPLYVVHYVPQEKEASSEKPPKDNGSDVLSKILSASKGTGKSFWY</sequence>
<name>A0AAV4YD11_CAEEX</name>
<dbReference type="Proteomes" id="UP001054945">
    <property type="component" value="Unassembled WGS sequence"/>
</dbReference>
<accession>A0AAV4YD11</accession>
<gene>
    <name evidence="2" type="primary">AVEN_25020_1</name>
    <name evidence="2" type="ORF">CEXT_313501</name>
</gene>
<protein>
    <submittedName>
        <fullName evidence="2">Uncharacterized protein</fullName>
    </submittedName>
</protein>
<comment type="caution">
    <text evidence="2">The sequence shown here is derived from an EMBL/GenBank/DDBJ whole genome shotgun (WGS) entry which is preliminary data.</text>
</comment>
<dbReference type="EMBL" id="BPLR01019038">
    <property type="protein sequence ID" value="GIZ04104.1"/>
    <property type="molecule type" value="Genomic_DNA"/>
</dbReference>
<proteinExistence type="predicted"/>
<organism evidence="2 3">
    <name type="scientific">Caerostris extrusa</name>
    <name type="common">Bark spider</name>
    <name type="synonym">Caerostris bankana</name>
    <dbReference type="NCBI Taxonomy" id="172846"/>
    <lineage>
        <taxon>Eukaryota</taxon>
        <taxon>Metazoa</taxon>
        <taxon>Ecdysozoa</taxon>
        <taxon>Arthropoda</taxon>
        <taxon>Chelicerata</taxon>
        <taxon>Arachnida</taxon>
        <taxon>Araneae</taxon>
        <taxon>Araneomorphae</taxon>
        <taxon>Entelegynae</taxon>
        <taxon>Araneoidea</taxon>
        <taxon>Araneidae</taxon>
        <taxon>Caerostris</taxon>
    </lineage>
</organism>
<reference evidence="2 3" key="1">
    <citation type="submission" date="2021-06" db="EMBL/GenBank/DDBJ databases">
        <title>Caerostris extrusa draft genome.</title>
        <authorList>
            <person name="Kono N."/>
            <person name="Arakawa K."/>
        </authorList>
    </citation>
    <scope>NUCLEOTIDE SEQUENCE [LARGE SCALE GENOMIC DNA]</scope>
</reference>
<keyword evidence="3" id="KW-1185">Reference proteome</keyword>
<feature type="region of interest" description="Disordered" evidence="1">
    <location>
        <begin position="115"/>
        <end position="136"/>
    </location>
</feature>
<evidence type="ECO:0000256" key="1">
    <source>
        <dbReference type="SAM" id="MobiDB-lite"/>
    </source>
</evidence>
<evidence type="ECO:0000313" key="3">
    <source>
        <dbReference type="Proteomes" id="UP001054945"/>
    </source>
</evidence>
<feature type="compositionally biased region" description="Basic and acidic residues" evidence="1">
    <location>
        <begin position="115"/>
        <end position="129"/>
    </location>
</feature>